<dbReference type="PANTHER" id="PTHR43162">
    <property type="match status" value="1"/>
</dbReference>
<keyword evidence="3" id="KW-1185">Reference proteome</keyword>
<organism evidence="2 3">
    <name type="scientific">Ancylobacter novellus (strain ATCC 8093 / DSM 506 / JCM 20403 / CCM 1077 / IAM 12100 / NBRC 12443 / NCIMB 10456)</name>
    <name type="common">Starkeya novella</name>
    <dbReference type="NCBI Taxonomy" id="639283"/>
    <lineage>
        <taxon>Bacteria</taxon>
        <taxon>Pseudomonadati</taxon>
        <taxon>Pseudomonadota</taxon>
        <taxon>Alphaproteobacteria</taxon>
        <taxon>Hyphomicrobiales</taxon>
        <taxon>Xanthobacteraceae</taxon>
        <taxon>Ancylobacter</taxon>
    </lineage>
</organism>
<dbReference type="EMBL" id="CP002026">
    <property type="protein sequence ID" value="ADH88641.1"/>
    <property type="molecule type" value="Genomic_DNA"/>
</dbReference>
<evidence type="ECO:0000259" key="1">
    <source>
        <dbReference type="Pfam" id="PF05368"/>
    </source>
</evidence>
<dbReference type="PANTHER" id="PTHR43162:SF1">
    <property type="entry name" value="PRESTALK A DIFFERENTIATION PROTEIN A"/>
    <property type="match status" value="1"/>
</dbReference>
<dbReference type="AlphaFoldDB" id="D7A8G8"/>
<dbReference type="HOGENOM" id="CLU_007383_10_6_5"/>
<name>D7A8G8_ANCN5</name>
<dbReference type="KEGG" id="sno:Snov_1331"/>
<dbReference type="RefSeq" id="WP_013166146.1">
    <property type="nucleotide sequence ID" value="NC_014217.1"/>
</dbReference>
<feature type="domain" description="NmrA-like" evidence="1">
    <location>
        <begin position="3"/>
        <end position="241"/>
    </location>
</feature>
<sequence length="280" mass="29639">MAGKILVLGATGTVGRPLVKALLAKGEKVKAASRTGQPVEGAEGVAFAFDRPETFDAAFDGVDRAYVLVPGGTVHPREMALPVVEAAAARKVKVVLQSVFGADADDSIPYRQLEIVLEKSGTPYVFLRPNWFTDNFLAFWKPGIDHTGAIAVPAGEGKSSFIDARDIAESAAAALTTDRFDNKAFNLTGPEALSYGEAAAVLTQATGRKIGYTPLDDDTFVAILSGAGVDPDYARFLASIFHPVREGWTAAVTTDVETLTGRKPRTVADWAKENAAALRA</sequence>
<reference evidence="2 3" key="1">
    <citation type="journal article" date="2012" name="Stand. Genomic Sci.">
        <title>Complete genome sequence of the facultatively chemolithoautotrophic and methylotrophic alpha Proteobacterium Starkeya novella type strain (ATCC 8093(T)).</title>
        <authorList>
            <person name="Kappler U."/>
            <person name="Davenport K."/>
            <person name="Beatson S."/>
            <person name="Lucas S."/>
            <person name="Lapidus A."/>
            <person name="Copeland A."/>
            <person name="Berry K.W."/>
            <person name="Glavina Del Rio T."/>
            <person name="Hammon N."/>
            <person name="Dalin E."/>
            <person name="Tice H."/>
            <person name="Pitluck S."/>
            <person name="Richardson P."/>
            <person name="Bruce D."/>
            <person name="Goodwin L.A."/>
            <person name="Han C."/>
            <person name="Tapia R."/>
            <person name="Detter J.C."/>
            <person name="Chang Y.J."/>
            <person name="Jeffries C.D."/>
            <person name="Land M."/>
            <person name="Hauser L."/>
            <person name="Kyrpides N.C."/>
            <person name="Goker M."/>
            <person name="Ivanova N."/>
            <person name="Klenk H.P."/>
            <person name="Woyke T."/>
        </authorList>
    </citation>
    <scope>NUCLEOTIDE SEQUENCE [LARGE SCALE GENOMIC DNA]</scope>
    <source>
        <strain evidence="3">ATCC 8093 / DSM 506 / JCM 20403 / CCM 1077 / IAM 12100 / NBRC 12443 / NCIMB 10456</strain>
    </source>
</reference>
<dbReference type="Proteomes" id="UP000006633">
    <property type="component" value="Chromosome"/>
</dbReference>
<dbReference type="InterPro" id="IPR008030">
    <property type="entry name" value="NmrA-like"/>
</dbReference>
<evidence type="ECO:0000313" key="2">
    <source>
        <dbReference type="EMBL" id="ADH88641.1"/>
    </source>
</evidence>
<dbReference type="STRING" id="639283.Snov_1331"/>
<dbReference type="CDD" id="cd05269">
    <property type="entry name" value="TMR_SDR_a"/>
    <property type="match status" value="1"/>
</dbReference>
<accession>D7A8G8</accession>
<dbReference type="InterPro" id="IPR051604">
    <property type="entry name" value="Ergot_Alk_Oxidoreductase"/>
</dbReference>
<proteinExistence type="predicted"/>
<gene>
    <name evidence="2" type="ordered locus">Snov_1331</name>
</gene>
<dbReference type="OrthoDB" id="109735at2"/>
<evidence type="ECO:0000313" key="3">
    <source>
        <dbReference type="Proteomes" id="UP000006633"/>
    </source>
</evidence>
<dbReference type="Pfam" id="PF05368">
    <property type="entry name" value="NmrA"/>
    <property type="match status" value="1"/>
</dbReference>
<dbReference type="Gene3D" id="3.40.50.720">
    <property type="entry name" value="NAD(P)-binding Rossmann-like Domain"/>
    <property type="match status" value="1"/>
</dbReference>
<dbReference type="Gene3D" id="3.90.25.10">
    <property type="entry name" value="UDP-galactose 4-epimerase, domain 1"/>
    <property type="match status" value="1"/>
</dbReference>
<dbReference type="InterPro" id="IPR036291">
    <property type="entry name" value="NAD(P)-bd_dom_sf"/>
</dbReference>
<dbReference type="eggNOG" id="COG0702">
    <property type="taxonomic scope" value="Bacteria"/>
</dbReference>
<dbReference type="SUPFAM" id="SSF51735">
    <property type="entry name" value="NAD(P)-binding Rossmann-fold domains"/>
    <property type="match status" value="1"/>
</dbReference>
<protein>
    <submittedName>
        <fullName evidence="2">NmrA family protein</fullName>
    </submittedName>
</protein>